<dbReference type="PROSITE" id="PS00027">
    <property type="entry name" value="HOMEOBOX_1"/>
    <property type="match status" value="1"/>
</dbReference>
<dbReference type="CDD" id="cd00086">
    <property type="entry name" value="homeodomain"/>
    <property type="match status" value="1"/>
</dbReference>
<keyword evidence="2 4" id="KW-0371">Homeobox</keyword>
<reference evidence="9" key="1">
    <citation type="submission" date="2017-01" db="EMBL/GenBank/DDBJ databases">
        <authorList>
            <person name="Wang Y."/>
            <person name="White M."/>
            <person name="Kvist S."/>
            <person name="Moncalvo J.-M."/>
        </authorList>
    </citation>
    <scope>NUCLEOTIDE SEQUENCE [LARGE SCALE GENOMIC DNA]</scope>
    <source>
        <strain evidence="9">ID-206-W2</strain>
    </source>
</reference>
<accession>A0A1R1XQJ8</accession>
<feature type="DNA-binding region" description="Homeobox" evidence="4">
    <location>
        <begin position="212"/>
        <end position="267"/>
    </location>
</feature>
<dbReference type="InterPro" id="IPR017970">
    <property type="entry name" value="Homeobox_CS"/>
</dbReference>
<sequence length="654" mass="75480">MSNIPIWQRRSDKRSVPFNPHLNLSKTVFYPNHGINTNKLFSETRSKNNLPTPPHTSFNSHTQFTPNYTGAKDHSGLLSARYPSNTVHERDNIPLDSASIEHQNSINRFNSPTRHSFYEPYSANSRKYLNAVSPGYFREKVSSPYKYCDQESYNHPYKVPYYHPNTSNLPRNPSSSHYYYHQSQYLRNQPQSRNFLNTNSKPSYSFFYMQQRRRHTKEEIETLERAFKTNPMPSKEEKIELSYKTNMEIKHISIWFQNKRQAVKKKKIENISMSPELQNNDEEIISQNSPFVSRKSNAIDIKNLVNPDLSHESTNNYSKLGRFSNLCESSNNNSSKPYSATIESKFSSLANDSLKQSNINKLSSYKYNIPGSAGIPSNYNSALYSNSKFLPIISTSTDPSNNNDCLLTSLSDPQERNRFEFTENRLSNPTSDFHSRHRKLASPSPSPICKNQEFYQQKKLDNYYLYRDNNHDSRRCSHADYSPLQTATYNNVDTNGDVDYDMDPVSNKNYKSYDYFESSPRTVDGQKSCFFSTDAQDEYRDSHNPNGVVKSDSKNVTIPTISSFDRQKPSPHVVKKLKDLLINEPYNYDTNDLINSDYYSSQNQPETSSNKYVSYNKSSSESIIINSAKSSPKYSTNSYPIISQRTTLVRSESP</sequence>
<dbReference type="PANTHER" id="PTHR45654">
    <property type="entry name" value="HOMEOBOX-LEUCINE ZIPPER PROTEIN MERISTEM L1"/>
    <property type="match status" value="1"/>
</dbReference>
<dbReference type="InterPro" id="IPR001356">
    <property type="entry name" value="HD"/>
</dbReference>
<evidence type="ECO:0000256" key="6">
    <source>
        <dbReference type="SAM" id="MobiDB-lite"/>
    </source>
</evidence>
<evidence type="ECO:0000313" key="9">
    <source>
        <dbReference type="Proteomes" id="UP000187429"/>
    </source>
</evidence>
<keyword evidence="3 4" id="KW-0539">Nucleus</keyword>
<evidence type="ECO:0000256" key="1">
    <source>
        <dbReference type="ARBA" id="ARBA00023125"/>
    </source>
</evidence>
<organism evidence="8 9">
    <name type="scientific">Smittium culicis</name>
    <dbReference type="NCBI Taxonomy" id="133412"/>
    <lineage>
        <taxon>Eukaryota</taxon>
        <taxon>Fungi</taxon>
        <taxon>Fungi incertae sedis</taxon>
        <taxon>Zoopagomycota</taxon>
        <taxon>Kickxellomycotina</taxon>
        <taxon>Harpellomycetes</taxon>
        <taxon>Harpellales</taxon>
        <taxon>Legeriomycetaceae</taxon>
        <taxon>Smittium</taxon>
    </lineage>
</organism>
<dbReference type="EMBL" id="LSSM01003757">
    <property type="protein sequence ID" value="OMJ16859.1"/>
    <property type="molecule type" value="Genomic_DNA"/>
</dbReference>
<dbReference type="GO" id="GO:0005634">
    <property type="term" value="C:nucleus"/>
    <property type="evidence" value="ECO:0007669"/>
    <property type="project" value="UniProtKB-SubCell"/>
</dbReference>
<feature type="region of interest" description="Disordered" evidence="6">
    <location>
        <begin position="425"/>
        <end position="447"/>
    </location>
</feature>
<name>A0A1R1XQJ8_9FUNG</name>
<evidence type="ECO:0000256" key="5">
    <source>
        <dbReference type="RuleBase" id="RU000682"/>
    </source>
</evidence>
<dbReference type="Proteomes" id="UP000187429">
    <property type="component" value="Unassembled WGS sequence"/>
</dbReference>
<gene>
    <name evidence="8" type="ORF">AYI69_g7672</name>
</gene>
<keyword evidence="9" id="KW-1185">Reference proteome</keyword>
<dbReference type="InterPro" id="IPR042160">
    <property type="entry name" value="HD-Zip_IV"/>
</dbReference>
<dbReference type="Gene3D" id="1.10.10.60">
    <property type="entry name" value="Homeodomain-like"/>
    <property type="match status" value="1"/>
</dbReference>
<dbReference type="InterPro" id="IPR009057">
    <property type="entry name" value="Homeodomain-like_sf"/>
</dbReference>
<dbReference type="Pfam" id="PF00046">
    <property type="entry name" value="Homeodomain"/>
    <property type="match status" value="1"/>
</dbReference>
<evidence type="ECO:0000259" key="7">
    <source>
        <dbReference type="PROSITE" id="PS50071"/>
    </source>
</evidence>
<feature type="compositionally biased region" description="Polar residues" evidence="6">
    <location>
        <begin position="44"/>
        <end position="68"/>
    </location>
</feature>
<evidence type="ECO:0000256" key="4">
    <source>
        <dbReference type="PROSITE-ProRule" id="PRU00108"/>
    </source>
</evidence>
<feature type="region of interest" description="Disordered" evidence="6">
    <location>
        <begin position="44"/>
        <end position="77"/>
    </location>
</feature>
<dbReference type="SUPFAM" id="SSF46689">
    <property type="entry name" value="Homeodomain-like"/>
    <property type="match status" value="1"/>
</dbReference>
<proteinExistence type="predicted"/>
<dbReference type="GO" id="GO:0003677">
    <property type="term" value="F:DNA binding"/>
    <property type="evidence" value="ECO:0007669"/>
    <property type="project" value="UniProtKB-UniRule"/>
</dbReference>
<dbReference type="AlphaFoldDB" id="A0A1R1XQJ8"/>
<feature type="domain" description="Homeobox" evidence="7">
    <location>
        <begin position="210"/>
        <end position="266"/>
    </location>
</feature>
<dbReference type="OrthoDB" id="5600101at2759"/>
<protein>
    <submittedName>
        <fullName evidence="8">Homeobox protein YOX1</fullName>
    </submittedName>
</protein>
<dbReference type="PROSITE" id="PS50071">
    <property type="entry name" value="HOMEOBOX_2"/>
    <property type="match status" value="1"/>
</dbReference>
<dbReference type="SMART" id="SM00389">
    <property type="entry name" value="HOX"/>
    <property type="match status" value="1"/>
</dbReference>
<dbReference type="PANTHER" id="PTHR45654:SF71">
    <property type="entry name" value="START DOMAIN, HOMEODOMAIN-LIKE PROTEIN-RELATED"/>
    <property type="match status" value="1"/>
</dbReference>
<evidence type="ECO:0000256" key="2">
    <source>
        <dbReference type="ARBA" id="ARBA00023155"/>
    </source>
</evidence>
<evidence type="ECO:0000313" key="8">
    <source>
        <dbReference type="EMBL" id="OMJ16859.1"/>
    </source>
</evidence>
<comment type="subcellular location">
    <subcellularLocation>
        <location evidence="4 5">Nucleus</location>
    </subcellularLocation>
</comment>
<evidence type="ECO:0000256" key="3">
    <source>
        <dbReference type="ARBA" id="ARBA00023242"/>
    </source>
</evidence>
<comment type="caution">
    <text evidence="8">The sequence shown here is derived from an EMBL/GenBank/DDBJ whole genome shotgun (WGS) entry which is preliminary data.</text>
</comment>
<keyword evidence="1 4" id="KW-0238">DNA-binding</keyword>
<dbReference type="GO" id="GO:0000981">
    <property type="term" value="F:DNA-binding transcription factor activity, RNA polymerase II-specific"/>
    <property type="evidence" value="ECO:0007669"/>
    <property type="project" value="InterPro"/>
</dbReference>